<protein>
    <submittedName>
        <fullName evidence="1">Uncharacterized protein</fullName>
    </submittedName>
</protein>
<organism evidence="1 2">
    <name type="scientific">Austropuccinia psidii MF-1</name>
    <dbReference type="NCBI Taxonomy" id="1389203"/>
    <lineage>
        <taxon>Eukaryota</taxon>
        <taxon>Fungi</taxon>
        <taxon>Dikarya</taxon>
        <taxon>Basidiomycota</taxon>
        <taxon>Pucciniomycotina</taxon>
        <taxon>Pucciniomycetes</taxon>
        <taxon>Pucciniales</taxon>
        <taxon>Sphaerophragmiaceae</taxon>
        <taxon>Austropuccinia</taxon>
    </lineage>
</organism>
<sequence length="138" mass="15915">MEATIWYSQMDLEKEEARPGPDLEDLPEERHIWRMPEFPHFPRSLPKTFDINAEIELIKVNVLRVEPLPSGSHRNISVPVQKMVQLRKGKRVGNIPKPLAGGYELSFTHKELSGSGEDHINLRRIDSTVFLIQAQKHE</sequence>
<gene>
    <name evidence="1" type="ORF">O181_001481</name>
</gene>
<reference evidence="1" key="1">
    <citation type="submission" date="2021-03" db="EMBL/GenBank/DDBJ databases">
        <title>Draft genome sequence of rust myrtle Austropuccinia psidii MF-1, a brazilian biotype.</title>
        <authorList>
            <person name="Quecine M.C."/>
            <person name="Pachon D.M.R."/>
            <person name="Bonatelli M.L."/>
            <person name="Correr F.H."/>
            <person name="Franceschini L.M."/>
            <person name="Leite T.F."/>
            <person name="Margarido G.R.A."/>
            <person name="Almeida C.A."/>
            <person name="Ferrarezi J.A."/>
            <person name="Labate C.A."/>
        </authorList>
    </citation>
    <scope>NUCLEOTIDE SEQUENCE</scope>
    <source>
        <strain evidence="1">MF-1</strain>
    </source>
</reference>
<evidence type="ECO:0000313" key="2">
    <source>
        <dbReference type="Proteomes" id="UP000765509"/>
    </source>
</evidence>
<name>A0A9Q3BB26_9BASI</name>
<accession>A0A9Q3BB26</accession>
<keyword evidence="2" id="KW-1185">Reference proteome</keyword>
<dbReference type="Proteomes" id="UP000765509">
    <property type="component" value="Unassembled WGS sequence"/>
</dbReference>
<comment type="caution">
    <text evidence="1">The sequence shown here is derived from an EMBL/GenBank/DDBJ whole genome shotgun (WGS) entry which is preliminary data.</text>
</comment>
<dbReference type="EMBL" id="AVOT02000218">
    <property type="protein sequence ID" value="MBW0461766.1"/>
    <property type="molecule type" value="Genomic_DNA"/>
</dbReference>
<proteinExistence type="predicted"/>
<dbReference type="AlphaFoldDB" id="A0A9Q3BB26"/>
<evidence type="ECO:0000313" key="1">
    <source>
        <dbReference type="EMBL" id="MBW0461766.1"/>
    </source>
</evidence>